<dbReference type="KEGG" id="halg:HUG10_07330"/>
<gene>
    <name evidence="1" type="ORF">HUG10_07330</name>
</gene>
<dbReference type="OrthoDB" id="346036at2157"/>
<accession>A0A7D5GF28</accession>
<reference evidence="1 2" key="1">
    <citation type="submission" date="2020-07" db="EMBL/GenBank/DDBJ databases">
        <title>Gai3-2, isolated from salt lake.</title>
        <authorList>
            <person name="Cui H."/>
            <person name="Shi X."/>
        </authorList>
    </citation>
    <scope>NUCLEOTIDE SEQUENCE [LARGE SCALE GENOMIC DNA]</scope>
    <source>
        <strain evidence="1 2">Gai3-2</strain>
    </source>
</reference>
<dbReference type="Proteomes" id="UP000509750">
    <property type="component" value="Chromosome"/>
</dbReference>
<name>A0A7D5GF28_9EURY</name>
<dbReference type="AlphaFoldDB" id="A0A7D5GF28"/>
<evidence type="ECO:0000313" key="1">
    <source>
        <dbReference type="EMBL" id="QLG27370.1"/>
    </source>
</evidence>
<dbReference type="EMBL" id="CP058529">
    <property type="protein sequence ID" value="QLG27370.1"/>
    <property type="molecule type" value="Genomic_DNA"/>
</dbReference>
<dbReference type="RefSeq" id="WP_179168945.1">
    <property type="nucleotide sequence ID" value="NZ_CP058529.1"/>
</dbReference>
<protein>
    <submittedName>
        <fullName evidence="1">Uncharacterized protein</fullName>
    </submittedName>
</protein>
<sequence length="49" mass="5420">MDYQFECGCGESIADFTRGGDIEISTNTICEACGTRYAVTITTIQKKYD</sequence>
<organism evidence="1 2">
    <name type="scientific">Halorarum halophilum</name>
    <dbReference type="NCBI Taxonomy" id="2743090"/>
    <lineage>
        <taxon>Archaea</taxon>
        <taxon>Methanobacteriati</taxon>
        <taxon>Methanobacteriota</taxon>
        <taxon>Stenosarchaea group</taxon>
        <taxon>Halobacteria</taxon>
        <taxon>Halobacteriales</taxon>
        <taxon>Haloferacaceae</taxon>
        <taxon>Halorarum</taxon>
    </lineage>
</organism>
<evidence type="ECO:0000313" key="2">
    <source>
        <dbReference type="Proteomes" id="UP000509750"/>
    </source>
</evidence>
<proteinExistence type="predicted"/>
<keyword evidence="2" id="KW-1185">Reference proteome</keyword>
<dbReference type="GeneID" id="56028633"/>